<dbReference type="HOGENOM" id="CLU_716506_0_0_1"/>
<organism evidence="1">
    <name type="scientific">Albugo laibachii Nc14</name>
    <dbReference type="NCBI Taxonomy" id="890382"/>
    <lineage>
        <taxon>Eukaryota</taxon>
        <taxon>Sar</taxon>
        <taxon>Stramenopiles</taxon>
        <taxon>Oomycota</taxon>
        <taxon>Peronosporomycetes</taxon>
        <taxon>Albuginales</taxon>
        <taxon>Albuginaceae</taxon>
        <taxon>Albugo</taxon>
    </lineage>
</organism>
<reference evidence="1" key="2">
    <citation type="submission" date="2011-02" db="EMBL/GenBank/DDBJ databases">
        <authorList>
            <person name="MacLean D."/>
        </authorList>
    </citation>
    <scope>NUCLEOTIDE SEQUENCE</scope>
</reference>
<sequence>MRFGYYHTRDPIDNLRLEVKLRQVSGDTFGDEWSRCFQWNERLHGSLLNEPMRSAKASPSQCVLRAYAEAQLGTEMRCDHLGKSQPLCTHLPQLGGWEGHASSLIEKNCQIARDRLIREDRPDNLFVVAFLDDEEILLCKLTFYLGSGLLILLPDIPTTQTFVSAVGTQYEYSIENLSESTDVSVKVALPNFAVRSQRSLSVSKKSLFQLRLLKLCGWTTKTDRIRIDYQIWTRSTDSERKMIGRRSCLLTQRNSIILLGFYDAVTFTDVTQILSLHVQVYAVDSWKRYFLKGCGEIPIPLNSTPGVRHLCLEKPLQSFQSQLEEFFLGVEDTFDWREPSKNQTILRRTKSTNMTLCIHFSVFPSKQESILSRAYKASDWNVQSET</sequence>
<evidence type="ECO:0000313" key="1">
    <source>
        <dbReference type="EMBL" id="CCA18177.1"/>
    </source>
</evidence>
<dbReference type="AlphaFoldDB" id="F0WAK6"/>
<reference evidence="1" key="1">
    <citation type="journal article" date="2011" name="PLoS Biol.">
        <title>Gene gain and loss during evolution of obligate parasitism in the white rust pathogen of Arabidopsis thaliana.</title>
        <authorList>
            <person name="Kemen E."/>
            <person name="Gardiner A."/>
            <person name="Schultz-Larsen T."/>
            <person name="Kemen A.C."/>
            <person name="Balmuth A.L."/>
            <person name="Robert-Seilaniantz A."/>
            <person name="Bailey K."/>
            <person name="Holub E."/>
            <person name="Studholme D.J."/>
            <person name="Maclean D."/>
            <person name="Jones J.D."/>
        </authorList>
    </citation>
    <scope>NUCLEOTIDE SEQUENCE</scope>
</reference>
<name>F0WAK6_9STRA</name>
<dbReference type="EMBL" id="FR824091">
    <property type="protein sequence ID" value="CCA18177.1"/>
    <property type="molecule type" value="Genomic_DNA"/>
</dbReference>
<protein>
    <submittedName>
        <fullName evidence="1">AlNc14C46G3730 protein</fullName>
    </submittedName>
</protein>
<proteinExistence type="predicted"/>
<gene>
    <name evidence="1" type="primary">AlNc14C46G3730</name>
    <name evidence="1" type="ORF">ALNC14_043200</name>
</gene>
<accession>F0WAK6</accession>